<dbReference type="AlphaFoldDB" id="A0A139I305"/>
<dbReference type="STRING" id="113226.A0A139I305"/>
<proteinExistence type="inferred from homology"/>
<keyword evidence="2 5" id="KW-0479">Metal-binding</keyword>
<keyword evidence="10" id="KW-1185">Reference proteome</keyword>
<evidence type="ECO:0000256" key="6">
    <source>
        <dbReference type="PIRSR" id="PIRSR604808-3"/>
    </source>
</evidence>
<dbReference type="SUPFAM" id="SSF56219">
    <property type="entry name" value="DNase I-like"/>
    <property type="match status" value="1"/>
</dbReference>
<feature type="binding site" evidence="5">
    <location>
        <position position="36"/>
    </location>
    <ligand>
        <name>Mg(2+)</name>
        <dbReference type="ChEBI" id="CHEBI:18420"/>
        <label>1</label>
    </ligand>
</feature>
<dbReference type="PROSITE" id="PS51435">
    <property type="entry name" value="AP_NUCLEASE_F1_4"/>
    <property type="match status" value="1"/>
</dbReference>
<dbReference type="Gene3D" id="3.60.10.10">
    <property type="entry name" value="Endonuclease/exonuclease/phosphatase"/>
    <property type="match status" value="1"/>
</dbReference>
<feature type="site" description="Transition state stabilizer" evidence="6">
    <location>
        <position position="279"/>
    </location>
</feature>
<feature type="binding site" evidence="5">
    <location>
        <position position="90"/>
    </location>
    <ligand>
        <name>Mg(2+)</name>
        <dbReference type="ChEBI" id="CHEBI:18420"/>
        <label>1</label>
    </ligand>
</feature>
<dbReference type="OrthoDB" id="498125at2759"/>
<dbReference type="PANTHER" id="PTHR22748">
    <property type="entry name" value="AP ENDONUCLEASE"/>
    <property type="match status" value="1"/>
</dbReference>
<reference evidence="9 10" key="1">
    <citation type="submission" date="2015-07" db="EMBL/GenBank/DDBJ databases">
        <title>Comparative genomics of the Sigatoka disease complex on banana suggests a link between parallel evolutionary changes in Pseudocercospora fijiensis and Pseudocercospora eumusae and increased virulence on the banana host.</title>
        <authorList>
            <person name="Chang T.-C."/>
            <person name="Salvucci A."/>
            <person name="Crous P.W."/>
            <person name="Stergiopoulos I."/>
        </authorList>
    </citation>
    <scope>NUCLEOTIDE SEQUENCE [LARGE SCALE GENOMIC DNA]</scope>
    <source>
        <strain evidence="9 10">CBS 116634</strain>
    </source>
</reference>
<dbReference type="GO" id="GO:0006284">
    <property type="term" value="P:base-excision repair"/>
    <property type="evidence" value="ECO:0007669"/>
    <property type="project" value="TreeGrafter"/>
</dbReference>
<evidence type="ECO:0000256" key="3">
    <source>
        <dbReference type="ARBA" id="ARBA00022801"/>
    </source>
</evidence>
<dbReference type="GO" id="GO:0046872">
    <property type="term" value="F:metal ion binding"/>
    <property type="evidence" value="ECO:0007669"/>
    <property type="project" value="UniProtKB-KW"/>
</dbReference>
<feature type="site" description="Important for catalytic activity" evidence="6">
    <location>
        <position position="361"/>
    </location>
</feature>
<comment type="cofactor">
    <cofactor evidence="5">
        <name>Mg(2+)</name>
        <dbReference type="ChEBI" id="CHEBI:18420"/>
    </cofactor>
    <cofactor evidence="5">
        <name>Mn(2+)</name>
        <dbReference type="ChEBI" id="CHEBI:29035"/>
    </cofactor>
    <text evidence="5">Probably binds two magnesium or manganese ions per subunit.</text>
</comment>
<feature type="binding site" evidence="5">
    <location>
        <position position="389"/>
    </location>
    <ligand>
        <name>Mg(2+)</name>
        <dbReference type="ChEBI" id="CHEBI:18420"/>
        <label>1</label>
    </ligand>
</feature>
<feature type="binding site" evidence="5">
    <location>
        <position position="277"/>
    </location>
    <ligand>
        <name>Mg(2+)</name>
        <dbReference type="ChEBI" id="CHEBI:18420"/>
        <label>1</label>
    </ligand>
</feature>
<dbReference type="GO" id="GO:0008311">
    <property type="term" value="F:double-stranded DNA 3'-5' DNA exonuclease activity"/>
    <property type="evidence" value="ECO:0007669"/>
    <property type="project" value="TreeGrafter"/>
</dbReference>
<dbReference type="InterPro" id="IPR004808">
    <property type="entry name" value="AP_endonuc_1"/>
</dbReference>
<comment type="similarity">
    <text evidence="1">Belongs to the DNA repair enzymes AP/ExoA family.</text>
</comment>
<dbReference type="InterPro" id="IPR005135">
    <property type="entry name" value="Endo/exonuclease/phosphatase"/>
</dbReference>
<feature type="site" description="Interaction with DNA substrate" evidence="6">
    <location>
        <position position="390"/>
    </location>
</feature>
<feature type="domain" description="Endonuclease/exonuclease/phosphatase" evidence="8">
    <location>
        <begin position="34"/>
        <end position="390"/>
    </location>
</feature>
<evidence type="ECO:0000256" key="2">
    <source>
        <dbReference type="ARBA" id="ARBA00022723"/>
    </source>
</evidence>
<sequence>MSISPPLSKRRRKKVKEDQAGAAISDDAHVVIYSWNVNGITPFLQPAITTFFDATRNTASPSSGDGLSTSASLRDVLRKYEWPTMLLLQEVKINPDDVATQRGVQRAVMPAPDEGNGAVSYKTYFSLPSDKYNARGFGRKVYGVCSLIREDFVERCVEKVRQVDWDAEGRFLVCETKARGAVPRLAIFNCYLVNGTDAPYNSETGAVVGNRHDRKLRVHEMLQHEVRTLEGNGGVAGQIKEIPMSSMVCTSNELSHDHSSSPKPSYAESLHVVVAGDLNIARSSLDGHPNLRTFPPQHCVNRADFEKRFLSRSEVGEASEPCQPGASLQMIDSFRYLHPTKKGYTFYPRSRVFGASADRVDMILLSRALESNLREAGMHETSADRGPSDHIPLFAKLDFK</sequence>
<dbReference type="Pfam" id="PF03372">
    <property type="entry name" value="Exo_endo_phos"/>
    <property type="match status" value="1"/>
</dbReference>
<evidence type="ECO:0000256" key="7">
    <source>
        <dbReference type="SAM" id="MobiDB-lite"/>
    </source>
</evidence>
<dbReference type="InterPro" id="IPR036691">
    <property type="entry name" value="Endo/exonu/phosph_ase_sf"/>
</dbReference>
<dbReference type="GO" id="GO:0005634">
    <property type="term" value="C:nucleus"/>
    <property type="evidence" value="ECO:0007669"/>
    <property type="project" value="TreeGrafter"/>
</dbReference>
<feature type="binding site" evidence="5">
    <location>
        <position position="279"/>
    </location>
    <ligand>
        <name>Mg(2+)</name>
        <dbReference type="ChEBI" id="CHEBI:18420"/>
        <label>1</label>
    </ligand>
</feature>
<dbReference type="GO" id="GO:0008081">
    <property type="term" value="F:phosphoric diester hydrolase activity"/>
    <property type="evidence" value="ECO:0007669"/>
    <property type="project" value="TreeGrafter"/>
</dbReference>
<evidence type="ECO:0000256" key="5">
    <source>
        <dbReference type="PIRSR" id="PIRSR604808-2"/>
    </source>
</evidence>
<accession>A0A139I305</accession>
<evidence type="ECO:0000259" key="8">
    <source>
        <dbReference type="Pfam" id="PF03372"/>
    </source>
</evidence>
<evidence type="ECO:0000313" key="9">
    <source>
        <dbReference type="EMBL" id="KXT09059.1"/>
    </source>
</evidence>
<dbReference type="EMBL" id="LFZO01000379">
    <property type="protein sequence ID" value="KXT09059.1"/>
    <property type="molecule type" value="Genomic_DNA"/>
</dbReference>
<evidence type="ECO:0000313" key="10">
    <source>
        <dbReference type="Proteomes" id="UP000073492"/>
    </source>
</evidence>
<keyword evidence="3" id="KW-0378">Hydrolase</keyword>
<dbReference type="Proteomes" id="UP000073492">
    <property type="component" value="Unassembled WGS sequence"/>
</dbReference>
<keyword evidence="5" id="KW-0464">Manganese</keyword>
<feature type="region of interest" description="Disordered" evidence="7">
    <location>
        <begin position="1"/>
        <end position="20"/>
    </location>
</feature>
<evidence type="ECO:0000256" key="4">
    <source>
        <dbReference type="ARBA" id="ARBA00022842"/>
    </source>
</evidence>
<dbReference type="GO" id="GO:0003906">
    <property type="term" value="F:DNA-(apurinic or apyrimidinic site) endonuclease activity"/>
    <property type="evidence" value="ECO:0007669"/>
    <property type="project" value="TreeGrafter"/>
</dbReference>
<gene>
    <name evidence="9" type="ORF">AC579_4713</name>
</gene>
<comment type="caution">
    <text evidence="9">The sequence shown here is derived from an EMBL/GenBank/DDBJ whole genome shotgun (WGS) entry which is preliminary data.</text>
</comment>
<evidence type="ECO:0000256" key="1">
    <source>
        <dbReference type="ARBA" id="ARBA00007092"/>
    </source>
</evidence>
<feature type="binding site" evidence="5">
    <location>
        <position position="390"/>
    </location>
    <ligand>
        <name>Mg(2+)</name>
        <dbReference type="ChEBI" id="CHEBI:18420"/>
        <label>1</label>
    </ligand>
</feature>
<dbReference type="PANTHER" id="PTHR22748:SF14">
    <property type="entry name" value="ENDONUCLEASE_EXONUCLEASE_PHOSPHATASE DOMAIN-CONTAINING PROTEIN"/>
    <property type="match status" value="1"/>
</dbReference>
<protein>
    <recommendedName>
        <fullName evidence="8">Endonuclease/exonuclease/phosphatase domain-containing protein</fullName>
    </recommendedName>
</protein>
<keyword evidence="4 5" id="KW-0460">Magnesium</keyword>
<name>A0A139I305_9PEZI</name>
<organism evidence="9 10">
    <name type="scientific">Pseudocercospora musae</name>
    <dbReference type="NCBI Taxonomy" id="113226"/>
    <lineage>
        <taxon>Eukaryota</taxon>
        <taxon>Fungi</taxon>
        <taxon>Dikarya</taxon>
        <taxon>Ascomycota</taxon>
        <taxon>Pezizomycotina</taxon>
        <taxon>Dothideomycetes</taxon>
        <taxon>Dothideomycetidae</taxon>
        <taxon>Mycosphaerellales</taxon>
        <taxon>Mycosphaerellaceae</taxon>
        <taxon>Pseudocercospora</taxon>
    </lineage>
</organism>